<dbReference type="EMBL" id="PPHD01027441">
    <property type="protein sequence ID" value="POI26702.1"/>
    <property type="molecule type" value="Genomic_DNA"/>
</dbReference>
<name>A0A2P4SRH4_BAMTH</name>
<proteinExistence type="predicted"/>
<gene>
    <name evidence="1" type="ORF">CIB84_009548</name>
</gene>
<dbReference type="AlphaFoldDB" id="A0A2P4SRH4"/>
<protein>
    <submittedName>
        <fullName evidence="1">Uncharacterized protein</fullName>
    </submittedName>
</protein>
<reference evidence="1 2" key="1">
    <citation type="submission" date="2018-01" db="EMBL/GenBank/DDBJ databases">
        <title>Comparison of the Chinese Bamboo Partridge and Red Junglefowl genome sequences highlights the importance of demography in genome evolution.</title>
        <authorList>
            <person name="Tiley G.P."/>
            <person name="Kimball R.T."/>
            <person name="Braun E.L."/>
            <person name="Burleigh J.G."/>
        </authorList>
    </citation>
    <scope>NUCLEOTIDE SEQUENCE [LARGE SCALE GENOMIC DNA]</scope>
    <source>
        <strain evidence="1">RTK389</strain>
        <tissue evidence="1">Blood</tissue>
    </source>
</reference>
<evidence type="ECO:0000313" key="1">
    <source>
        <dbReference type="EMBL" id="POI26702.1"/>
    </source>
</evidence>
<keyword evidence="2" id="KW-1185">Reference proteome</keyword>
<accession>A0A2P4SRH4</accession>
<organism evidence="1 2">
    <name type="scientific">Bambusicola thoracicus</name>
    <name type="common">Chinese bamboo-partridge</name>
    <name type="synonym">Perdix thoracica</name>
    <dbReference type="NCBI Taxonomy" id="9083"/>
    <lineage>
        <taxon>Eukaryota</taxon>
        <taxon>Metazoa</taxon>
        <taxon>Chordata</taxon>
        <taxon>Craniata</taxon>
        <taxon>Vertebrata</taxon>
        <taxon>Euteleostomi</taxon>
        <taxon>Archelosauria</taxon>
        <taxon>Archosauria</taxon>
        <taxon>Dinosauria</taxon>
        <taxon>Saurischia</taxon>
        <taxon>Theropoda</taxon>
        <taxon>Coelurosauria</taxon>
        <taxon>Aves</taxon>
        <taxon>Neognathae</taxon>
        <taxon>Galloanserae</taxon>
        <taxon>Galliformes</taxon>
        <taxon>Phasianidae</taxon>
        <taxon>Perdicinae</taxon>
        <taxon>Bambusicola</taxon>
    </lineage>
</organism>
<comment type="caution">
    <text evidence="1">The sequence shown here is derived from an EMBL/GenBank/DDBJ whole genome shotgun (WGS) entry which is preliminary data.</text>
</comment>
<evidence type="ECO:0000313" key="2">
    <source>
        <dbReference type="Proteomes" id="UP000237246"/>
    </source>
</evidence>
<dbReference type="Proteomes" id="UP000237246">
    <property type="component" value="Unassembled WGS sequence"/>
</dbReference>
<dbReference type="OrthoDB" id="9119936at2759"/>
<sequence length="180" mass="19892">MPLPLQQRAVGPEVRARVCGLLPQEWAVLYREQHLILGPILPCLHQKLSATCGIHQWQVRSAEHLFLCCLCLLDRDAMLQCAQPRMVHHHTAHRSAHILHHQPQQPGGVGAVVLRKQHCLGQEDSPAAASPQGTLTPEPSPLTVAWVQTWRSPPAHPAQFFTQVVASSQLHLAMVAFAIT</sequence>